<dbReference type="AlphaFoldDB" id="A0AAW2YUP0"/>
<name>A0AAW2YUP0_9EUKA</name>
<comment type="caution">
    <text evidence="1">The sequence shown here is derived from an EMBL/GenBank/DDBJ whole genome shotgun (WGS) entry which is preliminary data.</text>
</comment>
<dbReference type="EMBL" id="JAOPGA020000658">
    <property type="protein sequence ID" value="KAL0480510.1"/>
    <property type="molecule type" value="Genomic_DNA"/>
</dbReference>
<evidence type="ECO:0000313" key="1">
    <source>
        <dbReference type="EMBL" id="KAL0480510.1"/>
    </source>
</evidence>
<protein>
    <submittedName>
        <fullName evidence="1">Uncharacterized protein</fullName>
    </submittedName>
</protein>
<proteinExistence type="predicted"/>
<sequence>MGNDVSPGITDENHIEIIDTPKLKSDDIKERLNKYKFPNNTKPSPKFVSIERVVETLGNNFSPNIEDPADIYDEVDLYGDVNEVDEEDEVEYDQVQPFTTPTSSVQINYSSLLSFKFPLTQDTESSMESYSFPRKNY</sequence>
<accession>A0AAW2YUP0</accession>
<reference evidence="1 2" key="1">
    <citation type="submission" date="2024-03" db="EMBL/GenBank/DDBJ databases">
        <title>The Acrasis kona genome and developmental transcriptomes reveal deep origins of eukaryotic multicellular pathways.</title>
        <authorList>
            <person name="Sheikh S."/>
            <person name="Fu C.-J."/>
            <person name="Brown M.W."/>
            <person name="Baldauf S.L."/>
        </authorList>
    </citation>
    <scope>NUCLEOTIDE SEQUENCE [LARGE SCALE GENOMIC DNA]</scope>
    <source>
        <strain evidence="1 2">ATCC MYA-3509</strain>
    </source>
</reference>
<organism evidence="1 2">
    <name type="scientific">Acrasis kona</name>
    <dbReference type="NCBI Taxonomy" id="1008807"/>
    <lineage>
        <taxon>Eukaryota</taxon>
        <taxon>Discoba</taxon>
        <taxon>Heterolobosea</taxon>
        <taxon>Tetramitia</taxon>
        <taxon>Eutetramitia</taxon>
        <taxon>Acrasidae</taxon>
        <taxon>Acrasis</taxon>
    </lineage>
</organism>
<gene>
    <name evidence="1" type="ORF">AKO1_006760</name>
</gene>
<dbReference type="Proteomes" id="UP001431209">
    <property type="component" value="Unassembled WGS sequence"/>
</dbReference>
<keyword evidence="2" id="KW-1185">Reference proteome</keyword>
<evidence type="ECO:0000313" key="2">
    <source>
        <dbReference type="Proteomes" id="UP001431209"/>
    </source>
</evidence>